<dbReference type="AlphaFoldDB" id="A0A1N7IW14"/>
<keyword evidence="2" id="KW-1185">Reference proteome</keyword>
<organism evidence="1 2">
    <name type="scientific">Insolitispirillum peregrinum</name>
    <dbReference type="NCBI Taxonomy" id="80876"/>
    <lineage>
        <taxon>Bacteria</taxon>
        <taxon>Pseudomonadati</taxon>
        <taxon>Pseudomonadota</taxon>
        <taxon>Alphaproteobacteria</taxon>
        <taxon>Rhodospirillales</taxon>
        <taxon>Novispirillaceae</taxon>
        <taxon>Insolitispirillum</taxon>
    </lineage>
</organism>
<proteinExistence type="predicted"/>
<dbReference type="PANTHER" id="PTHR31480">
    <property type="entry name" value="BIFUNCTIONAL LYCOPENE CYCLASE/PHYTOENE SYNTHASE"/>
    <property type="match status" value="1"/>
</dbReference>
<dbReference type="InterPro" id="IPR008949">
    <property type="entry name" value="Isoprenoid_synthase_dom_sf"/>
</dbReference>
<accession>A0A1N7IW14</accession>
<dbReference type="GO" id="GO:0016765">
    <property type="term" value="F:transferase activity, transferring alkyl or aryl (other than methyl) groups"/>
    <property type="evidence" value="ECO:0007669"/>
    <property type="project" value="UniProtKB-ARBA"/>
</dbReference>
<dbReference type="Proteomes" id="UP000185678">
    <property type="component" value="Unassembled WGS sequence"/>
</dbReference>
<dbReference type="EMBL" id="FTOA01000001">
    <property type="protein sequence ID" value="SIS41186.1"/>
    <property type="molecule type" value="Genomic_DNA"/>
</dbReference>
<dbReference type="RefSeq" id="WP_175616964.1">
    <property type="nucleotide sequence ID" value="NZ_FTOA01000001.1"/>
</dbReference>
<name>A0A1N7IW14_9PROT</name>
<dbReference type="STRING" id="80876.SAMN05421779_101666"/>
<dbReference type="InterPro" id="IPR002060">
    <property type="entry name" value="Squ/phyt_synthse"/>
</dbReference>
<dbReference type="SUPFAM" id="SSF48576">
    <property type="entry name" value="Terpenoid synthases"/>
    <property type="match status" value="1"/>
</dbReference>
<dbReference type="Gene3D" id="1.10.600.10">
    <property type="entry name" value="Farnesyl Diphosphate Synthase"/>
    <property type="match status" value="1"/>
</dbReference>
<protein>
    <submittedName>
        <fullName evidence="1">Squalene synthase HpnC</fullName>
    </submittedName>
</protein>
<sequence length="290" mass="31820">MVLAPALSESVLVSQCVGPDSESFPVLWLLPPGQRTTVAAYYRFARLADHIADHGDLESGNKIALLHKMRNCLRAPHGSRGNSPCETITTALRNRMQERGISLSVADDLLSAFLIDAASPARLRTWDDLMESCRLSAMPVGRFLLALNREANPEAEKASDVLCAALQILNHLQGLKEDWHSLNRCYLPLDWLERAGGSLDDLAASDTSPALHAVIGQICDYCASLLQRAAALPPLIHSRLLAAQSAATLSMAHALLRQIRQHDLLRSAPKPSRFDWVRAGGASLWRLIQW</sequence>
<evidence type="ECO:0000313" key="1">
    <source>
        <dbReference type="EMBL" id="SIS41186.1"/>
    </source>
</evidence>
<gene>
    <name evidence="1" type="ORF">SAMN05421779_101666</name>
</gene>
<evidence type="ECO:0000313" key="2">
    <source>
        <dbReference type="Proteomes" id="UP000185678"/>
    </source>
</evidence>
<reference evidence="1 2" key="1">
    <citation type="submission" date="2017-01" db="EMBL/GenBank/DDBJ databases">
        <authorList>
            <person name="Mah S.A."/>
            <person name="Swanson W.J."/>
            <person name="Moy G.W."/>
            <person name="Vacquier V.D."/>
        </authorList>
    </citation>
    <scope>NUCLEOTIDE SEQUENCE [LARGE SCALE GENOMIC DNA]</scope>
    <source>
        <strain evidence="1 2">DSM 11589</strain>
    </source>
</reference>
<dbReference type="Pfam" id="PF00494">
    <property type="entry name" value="SQS_PSY"/>
    <property type="match status" value="1"/>
</dbReference>